<proteinExistence type="predicted"/>
<dbReference type="Pfam" id="PF00665">
    <property type="entry name" value="rve"/>
    <property type="match status" value="1"/>
</dbReference>
<dbReference type="InterPro" id="IPR001584">
    <property type="entry name" value="Integrase_cat-core"/>
</dbReference>
<dbReference type="PANTHER" id="PTHR37984">
    <property type="entry name" value="PROTEIN CBG26694"/>
    <property type="match status" value="1"/>
</dbReference>
<organism evidence="2">
    <name type="scientific">Amphimedon queenslandica</name>
    <name type="common">Sponge</name>
    <dbReference type="NCBI Taxonomy" id="400682"/>
    <lineage>
        <taxon>Eukaryota</taxon>
        <taxon>Metazoa</taxon>
        <taxon>Porifera</taxon>
        <taxon>Demospongiae</taxon>
        <taxon>Heteroscleromorpha</taxon>
        <taxon>Haplosclerida</taxon>
        <taxon>Niphatidae</taxon>
        <taxon>Amphimedon</taxon>
    </lineage>
</organism>
<dbReference type="GO" id="GO:0015074">
    <property type="term" value="P:DNA integration"/>
    <property type="evidence" value="ECO:0007669"/>
    <property type="project" value="InterPro"/>
</dbReference>
<dbReference type="InterPro" id="IPR050951">
    <property type="entry name" value="Retrovirus_Pol_polyprotein"/>
</dbReference>
<evidence type="ECO:0000313" key="2">
    <source>
        <dbReference type="EnsemblMetazoa" id="Aqu2.1.22764_001"/>
    </source>
</evidence>
<reference evidence="2" key="1">
    <citation type="submission" date="2017-05" db="UniProtKB">
        <authorList>
            <consortium name="EnsemblMetazoa"/>
        </authorList>
    </citation>
    <scope>IDENTIFICATION</scope>
</reference>
<dbReference type="AlphaFoldDB" id="A0A1X7U5F7"/>
<sequence length="135" mass="15119">MGKTFLIIIDAHSRSLEVEIVSSTSVEATIQVLRKLFAMHRLPEQLVSDNGTAFTSHQFKNFMSKNGIRHSLTSPYHPRSNGLAERAVQITLILQISLRLCPVSLLQSVLPLLPLYPSYPLYPPGVGTQHHYEVL</sequence>
<protein>
    <recommendedName>
        <fullName evidence="1">Integrase catalytic domain-containing protein</fullName>
    </recommendedName>
</protein>
<feature type="domain" description="Integrase catalytic" evidence="1">
    <location>
        <begin position="1"/>
        <end position="90"/>
    </location>
</feature>
<dbReference type="InterPro" id="IPR012337">
    <property type="entry name" value="RNaseH-like_sf"/>
</dbReference>
<dbReference type="OrthoDB" id="10057092at2759"/>
<dbReference type="PROSITE" id="PS50994">
    <property type="entry name" value="INTEGRASE"/>
    <property type="match status" value="1"/>
</dbReference>
<dbReference type="InterPro" id="IPR036397">
    <property type="entry name" value="RNaseH_sf"/>
</dbReference>
<name>A0A1X7U5F7_AMPQE</name>
<evidence type="ECO:0000259" key="1">
    <source>
        <dbReference type="PROSITE" id="PS50994"/>
    </source>
</evidence>
<dbReference type="PANTHER" id="PTHR37984:SF13">
    <property type="entry name" value="RIBONUCLEASE H"/>
    <property type="match status" value="1"/>
</dbReference>
<dbReference type="EnsemblMetazoa" id="Aqu2.1.22764_001">
    <property type="protein sequence ID" value="Aqu2.1.22764_001"/>
    <property type="gene ID" value="Aqu2.1.22764"/>
</dbReference>
<dbReference type="GO" id="GO:0003676">
    <property type="term" value="F:nucleic acid binding"/>
    <property type="evidence" value="ECO:0007669"/>
    <property type="project" value="InterPro"/>
</dbReference>
<dbReference type="Gene3D" id="3.30.420.10">
    <property type="entry name" value="Ribonuclease H-like superfamily/Ribonuclease H"/>
    <property type="match status" value="1"/>
</dbReference>
<dbReference type="InParanoid" id="A0A1X7U5F7"/>
<dbReference type="SUPFAM" id="SSF53098">
    <property type="entry name" value="Ribonuclease H-like"/>
    <property type="match status" value="1"/>
</dbReference>
<accession>A0A1X7U5F7</accession>